<accession>A0ABS8V3E4</accession>
<protein>
    <submittedName>
        <fullName evidence="1">Uncharacterized protein</fullName>
    </submittedName>
</protein>
<reference evidence="1 2" key="1">
    <citation type="journal article" date="2021" name="BMC Genomics">
        <title>Datura genome reveals duplications of psychoactive alkaloid biosynthetic genes and high mutation rate following tissue culture.</title>
        <authorList>
            <person name="Rajewski A."/>
            <person name="Carter-House D."/>
            <person name="Stajich J."/>
            <person name="Litt A."/>
        </authorList>
    </citation>
    <scope>NUCLEOTIDE SEQUENCE [LARGE SCALE GENOMIC DNA]</scope>
    <source>
        <strain evidence="1">AR-01</strain>
    </source>
</reference>
<evidence type="ECO:0000313" key="1">
    <source>
        <dbReference type="EMBL" id="MCD9641583.1"/>
    </source>
</evidence>
<dbReference type="EMBL" id="JACEIK010003394">
    <property type="protein sequence ID" value="MCD9641583.1"/>
    <property type="molecule type" value="Genomic_DNA"/>
</dbReference>
<keyword evidence="2" id="KW-1185">Reference proteome</keyword>
<evidence type="ECO:0000313" key="2">
    <source>
        <dbReference type="Proteomes" id="UP000823775"/>
    </source>
</evidence>
<name>A0ABS8V3E4_DATST</name>
<sequence>MKDVGLLFFCLVPRKGRETKATSDRKKMKERGFWSLLMRLGALQTYKLQSSEKKERSAQHLHLCSCPYHGL</sequence>
<comment type="caution">
    <text evidence="1">The sequence shown here is derived from an EMBL/GenBank/DDBJ whole genome shotgun (WGS) entry which is preliminary data.</text>
</comment>
<gene>
    <name evidence="1" type="ORF">HAX54_027811</name>
</gene>
<proteinExistence type="predicted"/>
<organism evidence="1 2">
    <name type="scientific">Datura stramonium</name>
    <name type="common">Jimsonweed</name>
    <name type="synonym">Common thornapple</name>
    <dbReference type="NCBI Taxonomy" id="4076"/>
    <lineage>
        <taxon>Eukaryota</taxon>
        <taxon>Viridiplantae</taxon>
        <taxon>Streptophyta</taxon>
        <taxon>Embryophyta</taxon>
        <taxon>Tracheophyta</taxon>
        <taxon>Spermatophyta</taxon>
        <taxon>Magnoliopsida</taxon>
        <taxon>eudicotyledons</taxon>
        <taxon>Gunneridae</taxon>
        <taxon>Pentapetalae</taxon>
        <taxon>asterids</taxon>
        <taxon>lamiids</taxon>
        <taxon>Solanales</taxon>
        <taxon>Solanaceae</taxon>
        <taxon>Solanoideae</taxon>
        <taxon>Datureae</taxon>
        <taxon>Datura</taxon>
    </lineage>
</organism>
<dbReference type="Proteomes" id="UP000823775">
    <property type="component" value="Unassembled WGS sequence"/>
</dbReference>